<feature type="signal peptide" evidence="14">
    <location>
        <begin position="1"/>
        <end position="25"/>
    </location>
</feature>
<dbReference type="Gene3D" id="2.60.410.10">
    <property type="entry name" value="D-Ala-D-Ala carboxypeptidase, C-terminal domain"/>
    <property type="match status" value="1"/>
</dbReference>
<evidence type="ECO:0000313" key="16">
    <source>
        <dbReference type="EMBL" id="MFG1370578.1"/>
    </source>
</evidence>
<reference evidence="16 17" key="1">
    <citation type="submission" date="2024-02" db="EMBL/GenBank/DDBJ databases">
        <title>Expansion and revision of Xanthobacter and proposal of Roseixanthobacter gen. nov.</title>
        <authorList>
            <person name="Soltysiak M.P.M."/>
            <person name="Jalihal A."/>
            <person name="Ory A."/>
            <person name="Chrisophersen C."/>
            <person name="Lee A.D."/>
            <person name="Boulton J."/>
            <person name="Springer M."/>
        </authorList>
    </citation>
    <scope>NUCLEOTIDE SEQUENCE [LARGE SCALE GENOMIC DNA]</scope>
    <source>
        <strain evidence="16 17">23A</strain>
    </source>
</reference>
<dbReference type="InterPro" id="IPR012338">
    <property type="entry name" value="Beta-lactam/transpept-like"/>
</dbReference>
<dbReference type="PRINTS" id="PR00725">
    <property type="entry name" value="DADACBPTASE1"/>
</dbReference>
<keyword evidence="8 16" id="KW-0378">Hydrolase</keyword>
<evidence type="ECO:0000256" key="14">
    <source>
        <dbReference type="SAM" id="SignalP"/>
    </source>
</evidence>
<evidence type="ECO:0000313" key="17">
    <source>
        <dbReference type="Proteomes" id="UP001604002"/>
    </source>
</evidence>
<feature type="domain" description="Peptidase S11 D-Ala-D-Ala carboxypeptidase A C-terminal" evidence="15">
    <location>
        <begin position="277"/>
        <end position="367"/>
    </location>
</feature>
<dbReference type="EC" id="3.4.16.4" evidence="4"/>
<dbReference type="SUPFAM" id="SSF69189">
    <property type="entry name" value="Penicillin-binding protein associated domain"/>
    <property type="match status" value="1"/>
</dbReference>
<dbReference type="InterPro" id="IPR015956">
    <property type="entry name" value="Peniciliin-bd_prot_C_sf"/>
</dbReference>
<dbReference type="EMBL" id="JBAFVH010000001">
    <property type="protein sequence ID" value="MFG1370578.1"/>
    <property type="molecule type" value="Genomic_DNA"/>
</dbReference>
<evidence type="ECO:0000256" key="6">
    <source>
        <dbReference type="ARBA" id="ARBA00022670"/>
    </source>
</evidence>
<comment type="catalytic activity">
    <reaction evidence="12">
        <text>Preferential cleavage: (Ac)2-L-Lys-D-Ala-|-D-Ala. Also transpeptidation of peptidyl-alanyl moieties that are N-acyl substituents of D-alanine.</text>
        <dbReference type="EC" id="3.4.16.4"/>
    </reaction>
</comment>
<organism evidence="16 17">
    <name type="scientific">Xanthobacter oligotrophicus</name>
    <dbReference type="NCBI Taxonomy" id="2607286"/>
    <lineage>
        <taxon>Bacteria</taxon>
        <taxon>Pseudomonadati</taxon>
        <taxon>Pseudomonadota</taxon>
        <taxon>Alphaproteobacteria</taxon>
        <taxon>Hyphomicrobiales</taxon>
        <taxon>Xanthobacteraceae</taxon>
        <taxon>Xanthobacter</taxon>
    </lineage>
</organism>
<keyword evidence="6" id="KW-0645">Protease</keyword>
<dbReference type="InterPro" id="IPR012907">
    <property type="entry name" value="Peptidase_S11_C"/>
</dbReference>
<dbReference type="Pfam" id="PF00768">
    <property type="entry name" value="Peptidase_S11"/>
    <property type="match status" value="1"/>
</dbReference>
<sequence>MLPKLRFAVLFAALASLAGAASARAADGFQTQAPSAILVDYETGTILFEKDADRRIAPGTLAKVMTADVVFSQLKAGKIALDTPFTVSVNAWRRGGGPSGGAAMFAEVNKPAPVGELLAGMLVVSGNDAAIALAEGVGGTETEFSQQMTERARAIGMANSEFRNATGFADPGQFSTARDLSVLAQHIIRTYPDYYPVFTRPNIEWSRIKQRNRNVLLDAGIGADGLQIGWVKDVGYHALGSAVQNGQRLIVVVLAAKTEKERLEEAKKLVEWGFQSFRQRVIFAADQEVARAQVFGGAAGSVGLVGGRPVTVLTPRSGNERITARVVYNGPLMAPVTKGTQVGRLEVTRGQTKVLEMPLYTQEDVPVGSLTDRALDGGLTLMGDSVRDLAKRALAKIHK</sequence>
<protein>
    <recommendedName>
        <fullName evidence="4">serine-type D-Ala-D-Ala carboxypeptidase</fullName>
        <ecNumber evidence="4">3.4.16.4</ecNumber>
    </recommendedName>
</protein>
<dbReference type="PANTHER" id="PTHR21581">
    <property type="entry name" value="D-ALANYL-D-ALANINE CARBOXYPEPTIDASE"/>
    <property type="match status" value="1"/>
</dbReference>
<evidence type="ECO:0000256" key="5">
    <source>
        <dbReference type="ARBA" id="ARBA00022645"/>
    </source>
</evidence>
<evidence type="ECO:0000256" key="13">
    <source>
        <dbReference type="RuleBase" id="RU004016"/>
    </source>
</evidence>
<dbReference type="Pfam" id="PF07943">
    <property type="entry name" value="PBP5_C"/>
    <property type="match status" value="1"/>
</dbReference>
<name>A0ABW6ZS36_9HYPH</name>
<evidence type="ECO:0000256" key="4">
    <source>
        <dbReference type="ARBA" id="ARBA00012448"/>
    </source>
</evidence>
<dbReference type="InterPro" id="IPR018044">
    <property type="entry name" value="Peptidase_S11"/>
</dbReference>
<comment type="pathway">
    <text evidence="2">Cell wall biogenesis; peptidoglycan biosynthesis.</text>
</comment>
<evidence type="ECO:0000256" key="3">
    <source>
        <dbReference type="ARBA" id="ARBA00007164"/>
    </source>
</evidence>
<evidence type="ECO:0000256" key="11">
    <source>
        <dbReference type="ARBA" id="ARBA00023316"/>
    </source>
</evidence>
<dbReference type="GO" id="GO:0004180">
    <property type="term" value="F:carboxypeptidase activity"/>
    <property type="evidence" value="ECO:0007669"/>
    <property type="project" value="UniProtKB-KW"/>
</dbReference>
<dbReference type="SMART" id="SM00936">
    <property type="entry name" value="PBP5_C"/>
    <property type="match status" value="1"/>
</dbReference>
<evidence type="ECO:0000256" key="1">
    <source>
        <dbReference type="ARBA" id="ARBA00003217"/>
    </source>
</evidence>
<dbReference type="Proteomes" id="UP001604002">
    <property type="component" value="Unassembled WGS sequence"/>
</dbReference>
<proteinExistence type="inferred from homology"/>
<dbReference type="SUPFAM" id="SSF56601">
    <property type="entry name" value="beta-lactamase/transpeptidase-like"/>
    <property type="match status" value="1"/>
</dbReference>
<evidence type="ECO:0000256" key="12">
    <source>
        <dbReference type="ARBA" id="ARBA00034000"/>
    </source>
</evidence>
<evidence type="ECO:0000256" key="8">
    <source>
        <dbReference type="ARBA" id="ARBA00022801"/>
    </source>
</evidence>
<evidence type="ECO:0000259" key="15">
    <source>
        <dbReference type="SMART" id="SM00936"/>
    </source>
</evidence>
<keyword evidence="10" id="KW-0573">Peptidoglycan synthesis</keyword>
<evidence type="ECO:0000256" key="10">
    <source>
        <dbReference type="ARBA" id="ARBA00022984"/>
    </source>
</evidence>
<dbReference type="PANTHER" id="PTHR21581:SF6">
    <property type="entry name" value="TRAFFICKING PROTEIN PARTICLE COMPLEX SUBUNIT 12"/>
    <property type="match status" value="1"/>
</dbReference>
<dbReference type="RefSeq" id="WP_393990684.1">
    <property type="nucleotide sequence ID" value="NZ_JBAFVH010000001.1"/>
</dbReference>
<dbReference type="InterPro" id="IPR001967">
    <property type="entry name" value="Peptidase_S11_N"/>
</dbReference>
<feature type="chain" id="PRO_5045144585" description="serine-type D-Ala-D-Ala carboxypeptidase" evidence="14">
    <location>
        <begin position="26"/>
        <end position="399"/>
    </location>
</feature>
<keyword evidence="9" id="KW-0133">Cell shape</keyword>
<keyword evidence="7 14" id="KW-0732">Signal</keyword>
<accession>A0ABW6ZS36</accession>
<evidence type="ECO:0000256" key="7">
    <source>
        <dbReference type="ARBA" id="ARBA00022729"/>
    </source>
</evidence>
<evidence type="ECO:0000256" key="9">
    <source>
        <dbReference type="ARBA" id="ARBA00022960"/>
    </source>
</evidence>
<keyword evidence="17" id="KW-1185">Reference proteome</keyword>
<gene>
    <name evidence="16" type="ORF">V5F32_00210</name>
</gene>
<comment type="similarity">
    <text evidence="3 13">Belongs to the peptidase S11 family.</text>
</comment>
<comment type="caution">
    <text evidence="16">The sequence shown here is derived from an EMBL/GenBank/DDBJ whole genome shotgun (WGS) entry which is preliminary data.</text>
</comment>
<comment type="function">
    <text evidence="1">Removes C-terminal D-alanyl residues from sugar-peptide cell wall precursors.</text>
</comment>
<keyword evidence="5 16" id="KW-0121">Carboxypeptidase</keyword>
<keyword evidence="11" id="KW-0961">Cell wall biogenesis/degradation</keyword>
<evidence type="ECO:0000256" key="2">
    <source>
        <dbReference type="ARBA" id="ARBA00004752"/>
    </source>
</evidence>
<dbReference type="InterPro" id="IPR037167">
    <property type="entry name" value="Peptidase_S11_C_sf"/>
</dbReference>
<dbReference type="Gene3D" id="3.40.710.10">
    <property type="entry name" value="DD-peptidase/beta-lactamase superfamily"/>
    <property type="match status" value="1"/>
</dbReference>